<dbReference type="InterPro" id="IPR036028">
    <property type="entry name" value="SH3-like_dom_sf"/>
</dbReference>
<dbReference type="GO" id="GO:0043328">
    <property type="term" value="P:protein transport to vacuole involved in ubiquitin-dependent protein catabolic process via the multivesicular body sorting pathway"/>
    <property type="evidence" value="ECO:0007669"/>
    <property type="project" value="TreeGrafter"/>
</dbReference>
<dbReference type="Proteomes" id="UP000054549">
    <property type="component" value="Unassembled WGS sequence"/>
</dbReference>
<dbReference type="HOGENOM" id="CLU_064552_0_0_1"/>
<dbReference type="InParanoid" id="A0A0C2SM38"/>
<evidence type="ECO:0000313" key="5">
    <source>
        <dbReference type="EMBL" id="KIL64275.1"/>
    </source>
</evidence>
<dbReference type="STRING" id="946122.A0A0C2SM38"/>
<dbReference type="EMBL" id="KN818251">
    <property type="protein sequence ID" value="KIL64275.1"/>
    <property type="molecule type" value="Genomic_DNA"/>
</dbReference>
<sequence>MTAEDPQVTAMLAHIVSQMQSNVEFLVSQHHISRADANQILAKLPSVDSAGDAVAQPPRSFGNAATRTPAFPSPASTPPAPGARRQVPAAPQAVQARAIWSYNENNADPSDLSFSAGDVIEIVEESNKDWWMGRVNGKQALFPANYVEKIPSTAPAVSAPVKEKVPYRPFGAAFHGMDKPPPPGQGVNSVGLQEKDNSEKQSRNGQLKNTLAHSAAGGVGFGAGQCLDIVCRWLASHEIYRCRNRWRLGQSNLLNPCATHTLYCISRLLNDTIPSLALICRECDC</sequence>
<dbReference type="Gene3D" id="2.30.30.40">
    <property type="entry name" value="SH3 Domains"/>
    <property type="match status" value="1"/>
</dbReference>
<dbReference type="InterPro" id="IPR001452">
    <property type="entry name" value="SH3_domain"/>
</dbReference>
<dbReference type="Pfam" id="PF00018">
    <property type="entry name" value="SH3_1"/>
    <property type="match status" value="1"/>
</dbReference>
<dbReference type="PROSITE" id="PS50002">
    <property type="entry name" value="SH3"/>
    <property type="match status" value="1"/>
</dbReference>
<dbReference type="FunFam" id="2.30.30.40:FF:000072">
    <property type="entry name" value="Unconventional Myosin IB"/>
    <property type="match status" value="1"/>
</dbReference>
<feature type="compositionally biased region" description="Basic and acidic residues" evidence="3">
    <location>
        <begin position="193"/>
        <end position="202"/>
    </location>
</feature>
<organism evidence="5 6">
    <name type="scientific">Amanita muscaria (strain Koide BX008)</name>
    <dbReference type="NCBI Taxonomy" id="946122"/>
    <lineage>
        <taxon>Eukaryota</taxon>
        <taxon>Fungi</taxon>
        <taxon>Dikarya</taxon>
        <taxon>Basidiomycota</taxon>
        <taxon>Agaricomycotina</taxon>
        <taxon>Agaricomycetes</taxon>
        <taxon>Agaricomycetidae</taxon>
        <taxon>Agaricales</taxon>
        <taxon>Pluteineae</taxon>
        <taxon>Amanitaceae</taxon>
        <taxon>Amanita</taxon>
    </lineage>
</organism>
<keyword evidence="6" id="KW-1185">Reference proteome</keyword>
<feature type="domain" description="SH3" evidence="4">
    <location>
        <begin position="91"/>
        <end position="152"/>
    </location>
</feature>
<gene>
    <name evidence="5" type="ORF">M378DRAFT_78620</name>
</gene>
<dbReference type="OrthoDB" id="5983572at2759"/>
<feature type="region of interest" description="Disordered" evidence="3">
    <location>
        <begin position="175"/>
        <end position="205"/>
    </location>
</feature>
<accession>A0A0C2SM38</accession>
<evidence type="ECO:0000259" key="4">
    <source>
        <dbReference type="PROSITE" id="PS50002"/>
    </source>
</evidence>
<dbReference type="SUPFAM" id="SSF50044">
    <property type="entry name" value="SH3-domain"/>
    <property type="match status" value="1"/>
</dbReference>
<protein>
    <recommendedName>
        <fullName evidence="4">SH3 domain-containing protein</fullName>
    </recommendedName>
</protein>
<evidence type="ECO:0000256" key="1">
    <source>
        <dbReference type="ARBA" id="ARBA00022443"/>
    </source>
</evidence>
<feature type="compositionally biased region" description="Pro residues" evidence="3">
    <location>
        <begin position="71"/>
        <end position="81"/>
    </location>
</feature>
<dbReference type="PRINTS" id="PR00452">
    <property type="entry name" value="SH3DOMAIN"/>
</dbReference>
<dbReference type="AlphaFoldDB" id="A0A0C2SM38"/>
<feature type="region of interest" description="Disordered" evidence="3">
    <location>
        <begin position="51"/>
        <end position="90"/>
    </location>
</feature>
<name>A0A0C2SM38_AMAMK</name>
<proteinExistence type="predicted"/>
<dbReference type="SMART" id="SM00326">
    <property type="entry name" value="SH3"/>
    <property type="match status" value="1"/>
</dbReference>
<dbReference type="PANTHER" id="PTHR45929:SF3">
    <property type="entry name" value="JAK PATHWAY SIGNAL TRANSDUCTION ADAPTOR MOLECULE"/>
    <property type="match status" value="1"/>
</dbReference>
<dbReference type="InterPro" id="IPR050670">
    <property type="entry name" value="STAM"/>
</dbReference>
<reference evidence="5 6" key="1">
    <citation type="submission" date="2014-04" db="EMBL/GenBank/DDBJ databases">
        <title>Evolutionary Origins and Diversification of the Mycorrhizal Mutualists.</title>
        <authorList>
            <consortium name="DOE Joint Genome Institute"/>
            <consortium name="Mycorrhizal Genomics Consortium"/>
            <person name="Kohler A."/>
            <person name="Kuo A."/>
            <person name="Nagy L.G."/>
            <person name="Floudas D."/>
            <person name="Copeland A."/>
            <person name="Barry K.W."/>
            <person name="Cichocki N."/>
            <person name="Veneault-Fourrey C."/>
            <person name="LaButti K."/>
            <person name="Lindquist E.A."/>
            <person name="Lipzen A."/>
            <person name="Lundell T."/>
            <person name="Morin E."/>
            <person name="Murat C."/>
            <person name="Riley R."/>
            <person name="Ohm R."/>
            <person name="Sun H."/>
            <person name="Tunlid A."/>
            <person name="Henrissat B."/>
            <person name="Grigoriev I.V."/>
            <person name="Hibbett D.S."/>
            <person name="Martin F."/>
        </authorList>
    </citation>
    <scope>NUCLEOTIDE SEQUENCE [LARGE SCALE GENOMIC DNA]</scope>
    <source>
        <strain evidence="5 6">Koide BX008</strain>
    </source>
</reference>
<evidence type="ECO:0000256" key="2">
    <source>
        <dbReference type="PROSITE-ProRule" id="PRU00192"/>
    </source>
</evidence>
<dbReference type="GO" id="GO:0033565">
    <property type="term" value="C:ESCRT-0 complex"/>
    <property type="evidence" value="ECO:0007669"/>
    <property type="project" value="TreeGrafter"/>
</dbReference>
<keyword evidence="1 2" id="KW-0728">SH3 domain</keyword>
<evidence type="ECO:0000256" key="3">
    <source>
        <dbReference type="SAM" id="MobiDB-lite"/>
    </source>
</evidence>
<dbReference type="PANTHER" id="PTHR45929">
    <property type="entry name" value="JAK PATHWAY SIGNAL TRANSDUCTION ADAPTOR MOLECULE"/>
    <property type="match status" value="1"/>
</dbReference>
<evidence type="ECO:0000313" key="6">
    <source>
        <dbReference type="Proteomes" id="UP000054549"/>
    </source>
</evidence>